<dbReference type="Pfam" id="PF00145">
    <property type="entry name" value="DNA_methylase"/>
    <property type="match status" value="1"/>
</dbReference>
<keyword evidence="2" id="KW-0808">Transferase</keyword>
<evidence type="ECO:0000256" key="1">
    <source>
        <dbReference type="ARBA" id="ARBA00022603"/>
    </source>
</evidence>
<proteinExistence type="predicted"/>
<evidence type="ECO:0000313" key="5">
    <source>
        <dbReference type="EMBL" id="MBM9432495.1"/>
    </source>
</evidence>
<feature type="region of interest" description="Disordered" evidence="4">
    <location>
        <begin position="113"/>
        <end position="161"/>
    </location>
</feature>
<feature type="region of interest" description="Disordered" evidence="4">
    <location>
        <begin position="196"/>
        <end position="215"/>
    </location>
</feature>
<reference evidence="6" key="1">
    <citation type="submission" date="2021-02" db="EMBL/GenBank/DDBJ databases">
        <title>Leucobacter sp. CX169.</title>
        <authorList>
            <person name="Cheng Y."/>
        </authorList>
    </citation>
    <scope>NUCLEOTIDE SEQUENCE [LARGE SCALE GENOMIC DNA]</scope>
    <source>
        <strain evidence="6">JY899</strain>
    </source>
</reference>
<comment type="caution">
    <text evidence="5">The sequence shown here is derived from an EMBL/GenBank/DDBJ whole genome shotgun (WGS) entry which is preliminary data.</text>
</comment>
<feature type="compositionally biased region" description="Low complexity" evidence="4">
    <location>
        <begin position="201"/>
        <end position="215"/>
    </location>
</feature>
<keyword evidence="1 5" id="KW-0489">Methyltransferase</keyword>
<evidence type="ECO:0000256" key="4">
    <source>
        <dbReference type="SAM" id="MobiDB-lite"/>
    </source>
</evidence>
<dbReference type="SUPFAM" id="SSF53335">
    <property type="entry name" value="S-adenosyl-L-methionine-dependent methyltransferases"/>
    <property type="match status" value="1"/>
</dbReference>
<accession>A0ABS2TCX4</accession>
<evidence type="ECO:0000313" key="6">
    <source>
        <dbReference type="Proteomes" id="UP000705983"/>
    </source>
</evidence>
<dbReference type="InterPro" id="IPR029063">
    <property type="entry name" value="SAM-dependent_MTases_sf"/>
</dbReference>
<dbReference type="Gene3D" id="3.40.50.150">
    <property type="entry name" value="Vaccinia Virus protein VP39"/>
    <property type="match status" value="1"/>
</dbReference>
<organism evidence="5 6">
    <name type="scientific">Flaviflexus equikiangi</name>
    <dbReference type="NCBI Taxonomy" id="2758573"/>
    <lineage>
        <taxon>Bacteria</taxon>
        <taxon>Bacillati</taxon>
        <taxon>Actinomycetota</taxon>
        <taxon>Actinomycetes</taxon>
        <taxon>Actinomycetales</taxon>
        <taxon>Actinomycetaceae</taxon>
        <taxon>Flaviflexus</taxon>
    </lineage>
</organism>
<evidence type="ECO:0000256" key="3">
    <source>
        <dbReference type="ARBA" id="ARBA00022747"/>
    </source>
</evidence>
<dbReference type="GO" id="GO:0008168">
    <property type="term" value="F:methyltransferase activity"/>
    <property type="evidence" value="ECO:0007669"/>
    <property type="project" value="UniProtKB-KW"/>
</dbReference>
<sequence length="288" mass="31849">MHDQEDKPPLLKIGSLFSGYGGLDLAVEHAFNAETVWFSELSQPASRVFAHHWHGVPNLGDITAINWHEVEPVDILIGGFPCQEVSTVGKRAGLAPGTRSGLWAHMAKAIDTHSSPNVSSSRTSGAYCPPQRHDHPQKETAVPHATPATQPPTMQPFASWSPTRGIWETTQLDLYGLTAPVSPIWPTRDWTHAGSAHRRPLSTLPTTASTFSSSPTARFRTLLAADSTRGGETRNDHTVAPDHRLRTPRTCWLTEQESRVGDTVVPDRRTLQRWGRYADAITRWEHIT</sequence>
<keyword evidence="3" id="KW-0680">Restriction system</keyword>
<dbReference type="EMBL" id="JAFFJS010000001">
    <property type="protein sequence ID" value="MBM9432495.1"/>
    <property type="molecule type" value="Genomic_DNA"/>
</dbReference>
<keyword evidence="6" id="KW-1185">Reference proteome</keyword>
<feature type="compositionally biased region" description="Polar residues" evidence="4">
    <location>
        <begin position="113"/>
        <end position="124"/>
    </location>
</feature>
<dbReference type="RefSeq" id="WP_204736206.1">
    <property type="nucleotide sequence ID" value="NZ_JACEXG010000001.1"/>
</dbReference>
<evidence type="ECO:0000256" key="2">
    <source>
        <dbReference type="ARBA" id="ARBA00022679"/>
    </source>
</evidence>
<dbReference type="InterPro" id="IPR001525">
    <property type="entry name" value="C5_MeTfrase"/>
</dbReference>
<name>A0ABS2TCX4_9ACTO</name>
<dbReference type="GO" id="GO:0032259">
    <property type="term" value="P:methylation"/>
    <property type="evidence" value="ECO:0007669"/>
    <property type="project" value="UniProtKB-KW"/>
</dbReference>
<gene>
    <name evidence="5" type="ORF">JVW63_02075</name>
</gene>
<dbReference type="Proteomes" id="UP000705983">
    <property type="component" value="Unassembled WGS sequence"/>
</dbReference>
<protein>
    <submittedName>
        <fullName evidence="5">DNA cytosine methyltransferase</fullName>
    </submittedName>
</protein>